<accession>B0T2A7</accession>
<protein>
    <recommendedName>
        <fullName evidence="2">HEPN AbiU2-like domain-containing protein</fullName>
    </recommendedName>
</protein>
<dbReference type="HOGENOM" id="CLU_113603_0_0_5"/>
<dbReference type="eggNOG" id="ENOG50337ME">
    <property type="taxonomic scope" value="Bacteria"/>
</dbReference>
<evidence type="ECO:0008006" key="2">
    <source>
        <dbReference type="Google" id="ProtNLM"/>
    </source>
</evidence>
<evidence type="ECO:0000313" key="1">
    <source>
        <dbReference type="EMBL" id="ABZ69276.1"/>
    </source>
</evidence>
<gene>
    <name evidence="1" type="ordered locus">Caul_0138</name>
</gene>
<dbReference type="AlphaFoldDB" id="B0T2A7"/>
<proteinExistence type="predicted"/>
<reference evidence="1" key="1">
    <citation type="submission" date="2008-01" db="EMBL/GenBank/DDBJ databases">
        <title>Complete sequence of chromosome of Caulobacter sp. K31.</title>
        <authorList>
            <consortium name="US DOE Joint Genome Institute"/>
            <person name="Copeland A."/>
            <person name="Lucas S."/>
            <person name="Lapidus A."/>
            <person name="Barry K."/>
            <person name="Glavina del Rio T."/>
            <person name="Dalin E."/>
            <person name="Tice H."/>
            <person name="Pitluck S."/>
            <person name="Bruce D."/>
            <person name="Goodwin L."/>
            <person name="Thompson L.S."/>
            <person name="Brettin T."/>
            <person name="Detter J.C."/>
            <person name="Han C."/>
            <person name="Schmutz J."/>
            <person name="Larimer F."/>
            <person name="Land M."/>
            <person name="Hauser L."/>
            <person name="Kyrpides N."/>
            <person name="Kim E."/>
            <person name="Stephens C."/>
            <person name="Richardson P."/>
        </authorList>
    </citation>
    <scope>NUCLEOTIDE SEQUENCE [LARGE SCALE GENOMIC DNA]</scope>
    <source>
        <strain evidence="1">K31</strain>
    </source>
</reference>
<dbReference type="OrthoDB" id="8265849at2"/>
<name>B0T2A7_CAUSK</name>
<dbReference type="EMBL" id="CP000927">
    <property type="protein sequence ID" value="ABZ69276.1"/>
    <property type="molecule type" value="Genomic_DNA"/>
</dbReference>
<sequence>MASEYELGNLALYQGLMEEAKARALSINMLSNDQRGIPSLFVREYCFLQLRMLCEIIGLSCLVAHGDLVAKISTSLRKKYAPGEIIRALERLHSDFYPVPVIPQQTATGWHLGEYDDRPFLTKQELPDLWNKCGDVLHRGSLKKLVDSKTPIQPSFSDVNDWGQKVLNLLSAHRIVTSNGQLSFVTFLQVDQLGGAVQVVLGEASSV</sequence>
<dbReference type="KEGG" id="cak:Caul_0138"/>
<organism evidence="1">
    <name type="scientific">Caulobacter sp. (strain K31)</name>
    <dbReference type="NCBI Taxonomy" id="366602"/>
    <lineage>
        <taxon>Bacteria</taxon>
        <taxon>Pseudomonadati</taxon>
        <taxon>Pseudomonadota</taxon>
        <taxon>Alphaproteobacteria</taxon>
        <taxon>Caulobacterales</taxon>
        <taxon>Caulobacteraceae</taxon>
        <taxon>Caulobacter</taxon>
    </lineage>
</organism>